<evidence type="ECO:0000313" key="2">
    <source>
        <dbReference type="EMBL" id="ETO34565.1"/>
    </source>
</evidence>
<proteinExistence type="predicted"/>
<dbReference type="AlphaFoldDB" id="X6P7R5"/>
<organism evidence="2 3">
    <name type="scientific">Reticulomyxa filosa</name>
    <dbReference type="NCBI Taxonomy" id="46433"/>
    <lineage>
        <taxon>Eukaryota</taxon>
        <taxon>Sar</taxon>
        <taxon>Rhizaria</taxon>
        <taxon>Retaria</taxon>
        <taxon>Foraminifera</taxon>
        <taxon>Monothalamids</taxon>
        <taxon>Reticulomyxidae</taxon>
        <taxon>Reticulomyxa</taxon>
    </lineage>
</organism>
<gene>
    <name evidence="2" type="ORF">RFI_02531</name>
</gene>
<feature type="region of interest" description="Disordered" evidence="1">
    <location>
        <begin position="283"/>
        <end position="307"/>
    </location>
</feature>
<reference evidence="2 3" key="1">
    <citation type="journal article" date="2013" name="Curr. Biol.">
        <title>The Genome of the Foraminiferan Reticulomyxa filosa.</title>
        <authorList>
            <person name="Glockner G."/>
            <person name="Hulsmann N."/>
            <person name="Schleicher M."/>
            <person name="Noegel A.A."/>
            <person name="Eichinger L."/>
            <person name="Gallinger C."/>
            <person name="Pawlowski J."/>
            <person name="Sierra R."/>
            <person name="Euteneuer U."/>
            <person name="Pillet L."/>
            <person name="Moustafa A."/>
            <person name="Platzer M."/>
            <person name="Groth M."/>
            <person name="Szafranski K."/>
            <person name="Schliwa M."/>
        </authorList>
    </citation>
    <scope>NUCLEOTIDE SEQUENCE [LARGE SCALE GENOMIC DNA]</scope>
</reference>
<keyword evidence="3" id="KW-1185">Reference proteome</keyword>
<feature type="region of interest" description="Disordered" evidence="1">
    <location>
        <begin position="1"/>
        <end position="61"/>
    </location>
</feature>
<evidence type="ECO:0000313" key="3">
    <source>
        <dbReference type="Proteomes" id="UP000023152"/>
    </source>
</evidence>
<dbReference type="Proteomes" id="UP000023152">
    <property type="component" value="Unassembled WGS sequence"/>
</dbReference>
<comment type="caution">
    <text evidence="2">The sequence shown here is derived from an EMBL/GenBank/DDBJ whole genome shotgun (WGS) entry which is preliminary data.</text>
</comment>
<dbReference type="EMBL" id="ASPP01002462">
    <property type="protein sequence ID" value="ETO34565.1"/>
    <property type="molecule type" value="Genomic_DNA"/>
</dbReference>
<sequence length="429" mass="48368">MGIVLHDGDVDDIAEPSGINRPPQKMEKSPLHSPISNNNVHTDTPEMKPNTTDWSITPLPGHISNENSQVIKPTTSSFKPLPLKTVKFSIDEYVLDQNTNEIMDEDVEEEENENDESLDRDKNVVGAIHLQIELNVASNGGSPSILSNAPEIRNENDAVPSPHKSKKLEYLRVPNTLQINRLGAEDKKSSTSVSKHLTIEISPPVASQTSEKKEELTNQKIAKEILKINVEKSKHKENDKDKEKEVSNDNDDAHFVFVGNGTPEVIDISTPQHNYGNISEWHLRRQNSVSKSKSKTKSTSGSDKKKKQYLSLENQKLQVSNSIKSRTISVFLMGKHMSVRPSQKAMGNHLISQKYEKEDLPLPLVLSIVDALEQSLCDVYENLADPFSRFQKTQVSLIFILYVYFWNITMYNTTYNSNLSSGLMWLNYN</sequence>
<name>X6P7R5_RETFI</name>
<accession>X6P7R5</accession>
<evidence type="ECO:0000256" key="1">
    <source>
        <dbReference type="SAM" id="MobiDB-lite"/>
    </source>
</evidence>
<protein>
    <submittedName>
        <fullName evidence="2">Uncharacterized protein</fullName>
    </submittedName>
</protein>